<dbReference type="Pfam" id="PF00583">
    <property type="entry name" value="Acetyltransf_1"/>
    <property type="match status" value="1"/>
</dbReference>
<organism evidence="4 5">
    <name type="scientific">Streptomyces apricus</name>
    <dbReference type="NCBI Taxonomy" id="1828112"/>
    <lineage>
        <taxon>Bacteria</taxon>
        <taxon>Bacillati</taxon>
        <taxon>Actinomycetota</taxon>
        <taxon>Actinomycetes</taxon>
        <taxon>Kitasatosporales</taxon>
        <taxon>Streptomycetaceae</taxon>
        <taxon>Streptomyces</taxon>
    </lineage>
</organism>
<sequence length="131" mass="14193">MWCGAREFPVSGETVAAWQHEPDVTARALMDGERLVGYGELWLDIEEDEVELARVVVAPEARGRGLGRALVRGLLAEARLTGTADVFMRVHPDNAVALRCYRGAGFEPVDAGSAGAWNAGQPVAYVWLRAT</sequence>
<comment type="caution">
    <text evidence="4">The sequence shown here is derived from an EMBL/GenBank/DDBJ whole genome shotgun (WGS) entry which is preliminary data.</text>
</comment>
<reference evidence="4 5" key="1">
    <citation type="submission" date="2019-05" db="EMBL/GenBank/DDBJ databases">
        <authorList>
            <person name="Hariharan J."/>
            <person name="Choudoir M.J."/>
            <person name="Diebold P."/>
            <person name="Panke-Buisse K."/>
            <person name="Buckley D.H."/>
        </authorList>
    </citation>
    <scope>NUCLEOTIDE SEQUENCE [LARGE SCALE GENOMIC DNA]</scope>
    <source>
        <strain evidence="4 5">SUN51</strain>
    </source>
</reference>
<evidence type="ECO:0000313" key="4">
    <source>
        <dbReference type="EMBL" id="KAA0939410.1"/>
    </source>
</evidence>
<dbReference type="InterPro" id="IPR016181">
    <property type="entry name" value="Acyl_CoA_acyltransferase"/>
</dbReference>
<keyword evidence="1 4" id="KW-0808">Transferase</keyword>
<keyword evidence="2" id="KW-0012">Acyltransferase</keyword>
<dbReference type="InterPro" id="IPR050832">
    <property type="entry name" value="Bact_Acetyltransf"/>
</dbReference>
<dbReference type="PANTHER" id="PTHR43877">
    <property type="entry name" value="AMINOALKYLPHOSPHONATE N-ACETYLTRANSFERASE-RELATED-RELATED"/>
    <property type="match status" value="1"/>
</dbReference>
<dbReference type="SUPFAM" id="SSF55729">
    <property type="entry name" value="Acyl-CoA N-acyltransferases (Nat)"/>
    <property type="match status" value="1"/>
</dbReference>
<evidence type="ECO:0000259" key="3">
    <source>
        <dbReference type="PROSITE" id="PS51186"/>
    </source>
</evidence>
<dbReference type="PROSITE" id="PS51186">
    <property type="entry name" value="GNAT"/>
    <property type="match status" value="1"/>
</dbReference>
<gene>
    <name evidence="4" type="ORF">FGF04_12235</name>
</gene>
<proteinExistence type="predicted"/>
<protein>
    <submittedName>
        <fullName evidence="4">GNAT family N-acetyltransferase</fullName>
    </submittedName>
</protein>
<name>A0A5B0BBF8_9ACTN</name>
<keyword evidence="5" id="KW-1185">Reference proteome</keyword>
<dbReference type="OrthoDB" id="3377533at2"/>
<accession>A0A5B0BBF8</accession>
<dbReference type="InterPro" id="IPR000182">
    <property type="entry name" value="GNAT_dom"/>
</dbReference>
<evidence type="ECO:0000256" key="2">
    <source>
        <dbReference type="ARBA" id="ARBA00023315"/>
    </source>
</evidence>
<dbReference type="GO" id="GO:0016747">
    <property type="term" value="F:acyltransferase activity, transferring groups other than amino-acyl groups"/>
    <property type="evidence" value="ECO:0007669"/>
    <property type="project" value="InterPro"/>
</dbReference>
<dbReference type="EMBL" id="VDFC01000034">
    <property type="protein sequence ID" value="KAA0939410.1"/>
    <property type="molecule type" value="Genomic_DNA"/>
</dbReference>
<dbReference type="AlphaFoldDB" id="A0A5B0BBF8"/>
<dbReference type="CDD" id="cd04301">
    <property type="entry name" value="NAT_SF"/>
    <property type="match status" value="1"/>
</dbReference>
<evidence type="ECO:0000313" key="5">
    <source>
        <dbReference type="Proteomes" id="UP000324965"/>
    </source>
</evidence>
<evidence type="ECO:0000256" key="1">
    <source>
        <dbReference type="ARBA" id="ARBA00022679"/>
    </source>
</evidence>
<feature type="domain" description="N-acetyltransferase" evidence="3">
    <location>
        <begin position="1"/>
        <end position="131"/>
    </location>
</feature>
<dbReference type="Proteomes" id="UP000324965">
    <property type="component" value="Unassembled WGS sequence"/>
</dbReference>
<dbReference type="Gene3D" id="3.40.630.30">
    <property type="match status" value="1"/>
</dbReference>